<evidence type="ECO:0000256" key="1">
    <source>
        <dbReference type="SAM" id="Coils"/>
    </source>
</evidence>
<dbReference type="SUPFAM" id="SSF46689">
    <property type="entry name" value="Homeodomain-like"/>
    <property type="match status" value="1"/>
</dbReference>
<keyword evidence="1" id="KW-0175">Coiled coil</keyword>
<dbReference type="InterPro" id="IPR009057">
    <property type="entry name" value="Homeodomain-like_sf"/>
</dbReference>
<accession>A0A2R8BWS3</accession>
<protein>
    <submittedName>
        <fullName evidence="2">Insertion element IS6110 uncharacterized 12.0 kDa protein</fullName>
    </submittedName>
</protein>
<dbReference type="Pfam" id="PF01527">
    <property type="entry name" value="HTH_Tnp_1"/>
    <property type="match status" value="1"/>
</dbReference>
<dbReference type="InterPro" id="IPR036388">
    <property type="entry name" value="WH-like_DNA-bd_sf"/>
</dbReference>
<proteinExistence type="predicted"/>
<dbReference type="AlphaFoldDB" id="A0A2R8BWS3"/>
<dbReference type="Proteomes" id="UP000244912">
    <property type="component" value="Unassembled WGS sequence"/>
</dbReference>
<name>A0A2R8BWS3_9RHOB</name>
<dbReference type="GO" id="GO:0003677">
    <property type="term" value="F:DNA binding"/>
    <property type="evidence" value="ECO:0007669"/>
    <property type="project" value="InterPro"/>
</dbReference>
<dbReference type="InterPro" id="IPR002514">
    <property type="entry name" value="Transposase_8"/>
</dbReference>
<feature type="coiled-coil region" evidence="1">
    <location>
        <begin position="69"/>
        <end position="99"/>
    </location>
</feature>
<evidence type="ECO:0000313" key="2">
    <source>
        <dbReference type="EMBL" id="SPJ24609.1"/>
    </source>
</evidence>
<dbReference type="GO" id="GO:0006313">
    <property type="term" value="P:DNA transposition"/>
    <property type="evidence" value="ECO:0007669"/>
    <property type="project" value="InterPro"/>
</dbReference>
<organism evidence="2 3">
    <name type="scientific">Palleronia abyssalis</name>
    <dbReference type="NCBI Taxonomy" id="1501240"/>
    <lineage>
        <taxon>Bacteria</taxon>
        <taxon>Pseudomonadati</taxon>
        <taxon>Pseudomonadota</taxon>
        <taxon>Alphaproteobacteria</taxon>
        <taxon>Rhodobacterales</taxon>
        <taxon>Roseobacteraceae</taxon>
        <taxon>Palleronia</taxon>
    </lineage>
</organism>
<dbReference type="GO" id="GO:0004803">
    <property type="term" value="F:transposase activity"/>
    <property type="evidence" value="ECO:0007669"/>
    <property type="project" value="InterPro"/>
</dbReference>
<reference evidence="2 3" key="1">
    <citation type="submission" date="2018-03" db="EMBL/GenBank/DDBJ databases">
        <authorList>
            <person name="Keele B.F."/>
        </authorList>
    </citation>
    <scope>NUCLEOTIDE SEQUENCE [LARGE SCALE GENOMIC DNA]</scope>
    <source>
        <strain evidence="2 3">CECT 8504</strain>
    </source>
</reference>
<dbReference type="EMBL" id="ONZF01000005">
    <property type="protein sequence ID" value="SPJ24609.1"/>
    <property type="molecule type" value="Genomic_DNA"/>
</dbReference>
<gene>
    <name evidence="2" type="ORF">PAA8504_02446</name>
</gene>
<dbReference type="Gene3D" id="1.10.10.10">
    <property type="entry name" value="Winged helix-like DNA-binding domain superfamily/Winged helix DNA-binding domain"/>
    <property type="match status" value="1"/>
</dbReference>
<sequence length="131" mass="14587">MDRKKNTTSPYPAEFRERAVQMVADHLDGYSTLTAAVRDIAQKLGCSADSLRVWYKKAQRDVGKEAGPTSVEKARIKELEREVREVRELRQANEILKTASAYFAPALTHASMCCRAAGRSSTARSANDCIH</sequence>
<evidence type="ECO:0000313" key="3">
    <source>
        <dbReference type="Proteomes" id="UP000244912"/>
    </source>
</evidence>
<dbReference type="OrthoDB" id="9803878at2"/>
<keyword evidence="3" id="KW-1185">Reference proteome</keyword>